<name>A0A915JWR2_ROMCU</name>
<feature type="region of interest" description="Disordered" evidence="1">
    <location>
        <begin position="158"/>
        <end position="185"/>
    </location>
</feature>
<evidence type="ECO:0000313" key="3">
    <source>
        <dbReference type="Proteomes" id="UP000887565"/>
    </source>
</evidence>
<sequence length="398" mass="41463">MKLLIVIITLGFSTTADGCGSKQPVTDAPASDNDAVKNALGDKVNISPYDESGYKGTASSADDLKCDFSSSCCWKNAVPPVDQLQWNKGSGQVDADKFNKAFSTSTLPNGDFLLIAVNDPAGGSDKGVLYSCTIPCGQDVTLKATTWATSGVNIKACTSTSGDGSSETNCQPLSGSNGQPATATFSGQQSNTNLVILADGFTNPSSMAIVDDISAQYTPCGSSSAAATTAAPDSGAGCKEVTCDFNNDLCTYTPGAASTSQWETAGPQTYKNPATGVRPSPDKSKFAGCYLKPGGKCSLEKTTSLFAGGPKTVRWQEYKATEGINFKACCDKIEGCNYESGTKVVKQDFGQWYQGGISCPQGTQKIIYYAENTGQNEGGVGLDNVKVFNSETDNTPLC</sequence>
<dbReference type="Gene3D" id="2.60.120.200">
    <property type="match status" value="1"/>
</dbReference>
<proteinExistence type="predicted"/>
<feature type="compositionally biased region" description="Polar residues" evidence="1">
    <location>
        <begin position="257"/>
        <end position="272"/>
    </location>
</feature>
<feature type="signal peptide" evidence="2">
    <location>
        <begin position="1"/>
        <end position="18"/>
    </location>
</feature>
<dbReference type="WBParaSite" id="nRc.2.0.1.t30459-RA">
    <property type="protein sequence ID" value="nRc.2.0.1.t30459-RA"/>
    <property type="gene ID" value="nRc.2.0.1.g30459"/>
</dbReference>
<keyword evidence="2" id="KW-0732">Signal</keyword>
<reference evidence="4" key="1">
    <citation type="submission" date="2022-11" db="UniProtKB">
        <authorList>
            <consortium name="WormBaseParasite"/>
        </authorList>
    </citation>
    <scope>IDENTIFICATION</scope>
</reference>
<feature type="chain" id="PRO_5037778446" evidence="2">
    <location>
        <begin position="19"/>
        <end position="398"/>
    </location>
</feature>
<evidence type="ECO:0000256" key="1">
    <source>
        <dbReference type="SAM" id="MobiDB-lite"/>
    </source>
</evidence>
<organism evidence="3 4">
    <name type="scientific">Romanomermis culicivorax</name>
    <name type="common">Nematode worm</name>
    <dbReference type="NCBI Taxonomy" id="13658"/>
    <lineage>
        <taxon>Eukaryota</taxon>
        <taxon>Metazoa</taxon>
        <taxon>Ecdysozoa</taxon>
        <taxon>Nematoda</taxon>
        <taxon>Enoplea</taxon>
        <taxon>Dorylaimia</taxon>
        <taxon>Mermithida</taxon>
        <taxon>Mermithoidea</taxon>
        <taxon>Mermithidae</taxon>
        <taxon>Romanomermis</taxon>
    </lineage>
</organism>
<dbReference type="Proteomes" id="UP000887565">
    <property type="component" value="Unplaced"/>
</dbReference>
<protein>
    <submittedName>
        <fullName evidence="4">Uncharacterized protein</fullName>
    </submittedName>
</protein>
<keyword evidence="3" id="KW-1185">Reference proteome</keyword>
<dbReference type="AlphaFoldDB" id="A0A915JWR2"/>
<accession>A0A915JWR2</accession>
<feature type="region of interest" description="Disordered" evidence="1">
    <location>
        <begin position="257"/>
        <end position="281"/>
    </location>
</feature>
<evidence type="ECO:0000313" key="4">
    <source>
        <dbReference type="WBParaSite" id="nRc.2.0.1.t30459-RA"/>
    </source>
</evidence>
<evidence type="ECO:0000256" key="2">
    <source>
        <dbReference type="SAM" id="SignalP"/>
    </source>
</evidence>